<gene>
    <name evidence="2" type="ORF">EJ104_07365</name>
</gene>
<accession>A0A431VUZ2</accession>
<dbReference type="InterPro" id="IPR001753">
    <property type="entry name" value="Enoyl-CoA_hydra/iso"/>
</dbReference>
<dbReference type="EMBL" id="RXPE01000012">
    <property type="protein sequence ID" value="RTR27088.1"/>
    <property type="molecule type" value="Genomic_DNA"/>
</dbReference>
<organism evidence="2 3">
    <name type="scientific">Deinococcus radiophilus</name>
    <dbReference type="NCBI Taxonomy" id="32062"/>
    <lineage>
        <taxon>Bacteria</taxon>
        <taxon>Thermotogati</taxon>
        <taxon>Deinococcota</taxon>
        <taxon>Deinococci</taxon>
        <taxon>Deinococcales</taxon>
        <taxon>Deinococcaceae</taxon>
        <taxon>Deinococcus</taxon>
    </lineage>
</organism>
<dbReference type="OrthoDB" id="9775794at2"/>
<dbReference type="Proteomes" id="UP000277766">
    <property type="component" value="Unassembled WGS sequence"/>
</dbReference>
<dbReference type="InterPro" id="IPR045002">
    <property type="entry name" value="Ech1-like"/>
</dbReference>
<evidence type="ECO:0000256" key="1">
    <source>
        <dbReference type="ARBA" id="ARBA00005254"/>
    </source>
</evidence>
<dbReference type="SUPFAM" id="SSF52096">
    <property type="entry name" value="ClpP/crotonase"/>
    <property type="match status" value="1"/>
</dbReference>
<reference evidence="2 3" key="1">
    <citation type="submission" date="2018-12" db="EMBL/GenBank/DDBJ databases">
        <title>Deinococcus radiophilus ATCC 27603 genome sequencing and assembly.</title>
        <authorList>
            <person name="Maclea K.S."/>
            <person name="Maynard C.R."/>
        </authorList>
    </citation>
    <scope>NUCLEOTIDE SEQUENCE [LARGE SCALE GENOMIC DNA]</scope>
    <source>
        <strain evidence="2 3">ATCC 27603</strain>
    </source>
</reference>
<dbReference type="PANTHER" id="PTHR43149">
    <property type="entry name" value="ENOYL-COA HYDRATASE"/>
    <property type="match status" value="1"/>
</dbReference>
<dbReference type="Gene3D" id="3.90.226.10">
    <property type="entry name" value="2-enoyl-CoA Hydratase, Chain A, domain 1"/>
    <property type="match status" value="1"/>
</dbReference>
<evidence type="ECO:0000313" key="3">
    <source>
        <dbReference type="Proteomes" id="UP000277766"/>
    </source>
</evidence>
<dbReference type="GO" id="GO:0016853">
    <property type="term" value="F:isomerase activity"/>
    <property type="evidence" value="ECO:0007669"/>
    <property type="project" value="InterPro"/>
</dbReference>
<protein>
    <submittedName>
        <fullName evidence="2">Enoyl-CoA hydratase</fullName>
    </submittedName>
</protein>
<dbReference type="RefSeq" id="WP_126352110.1">
    <property type="nucleotide sequence ID" value="NZ_CP086380.1"/>
</dbReference>
<dbReference type="Pfam" id="PF00378">
    <property type="entry name" value="ECH_1"/>
    <property type="match status" value="1"/>
</dbReference>
<comment type="caution">
    <text evidence="2">The sequence shown here is derived from an EMBL/GenBank/DDBJ whole genome shotgun (WGS) entry which is preliminary data.</text>
</comment>
<comment type="similarity">
    <text evidence="1">Belongs to the enoyl-CoA hydratase/isomerase family.</text>
</comment>
<name>A0A431VUZ2_9DEIO</name>
<proteinExistence type="inferred from homology"/>
<dbReference type="PANTHER" id="PTHR43149:SF1">
    <property type="entry name" value="DELTA(3,5)-DELTA(2,4)-DIENOYL-COA ISOMERASE, MITOCHONDRIAL"/>
    <property type="match status" value="1"/>
</dbReference>
<sequence length="234" mass="24555">MTTATLTRTGDTATLTLSAKKSSMPPAFWPEFTEALDGLGEARVLIVRGQELFSAGLDVPATLPVIAQTGDFWGLVRPMQEAFTSLAELDIPTIAAIHGHCIGAGLELAAACDLRLCSAEAQFSLPEVRLGLVADLGGLQRLPGLIGRGRTAHLALTGAPIDAQTAERWGLVTGVLDTPETLWASVDVLAGQLADLNPQALAGTKQVLRDARPLEEGLRQAGEFNAAALRKDQG</sequence>
<evidence type="ECO:0000313" key="2">
    <source>
        <dbReference type="EMBL" id="RTR27088.1"/>
    </source>
</evidence>
<dbReference type="AlphaFoldDB" id="A0A431VUZ2"/>
<dbReference type="InterPro" id="IPR029045">
    <property type="entry name" value="ClpP/crotonase-like_dom_sf"/>
</dbReference>
<keyword evidence="3" id="KW-1185">Reference proteome</keyword>
<dbReference type="CDD" id="cd06558">
    <property type="entry name" value="crotonase-like"/>
    <property type="match status" value="1"/>
</dbReference>